<reference evidence="3 4" key="1">
    <citation type="submission" date="2020-05" db="EMBL/GenBank/DDBJ databases">
        <title>Draft genome of Flavobacterium sp. IMCC34852.</title>
        <authorList>
            <person name="Song J."/>
            <person name="Cho J.-C."/>
        </authorList>
    </citation>
    <scope>NUCLEOTIDE SEQUENCE [LARGE SCALE GENOMIC DNA]</scope>
    <source>
        <strain evidence="3 4">IMCC34852</strain>
    </source>
</reference>
<keyword evidence="4" id="KW-1185">Reference proteome</keyword>
<evidence type="ECO:0000256" key="2">
    <source>
        <dbReference type="SAM" id="SignalP"/>
    </source>
</evidence>
<proteinExistence type="predicted"/>
<dbReference type="EMBL" id="JABEVX010000002">
    <property type="protein sequence ID" value="NNT71681.1"/>
    <property type="molecule type" value="Genomic_DNA"/>
</dbReference>
<keyword evidence="2" id="KW-0732">Signal</keyword>
<sequence>MKKILLFSFFIVSSLGMTSCTTDSVAETAPELTTTADDTGGQSGGLLPPPPPKP</sequence>
<feature type="signal peptide" evidence="2">
    <location>
        <begin position="1"/>
        <end position="18"/>
    </location>
</feature>
<feature type="compositionally biased region" description="Polar residues" evidence="1">
    <location>
        <begin position="28"/>
        <end position="37"/>
    </location>
</feature>
<dbReference type="Proteomes" id="UP000536509">
    <property type="component" value="Unassembled WGS sequence"/>
</dbReference>
<name>A0A7Y3R8A2_9FLAO</name>
<comment type="caution">
    <text evidence="3">The sequence shown here is derived from an EMBL/GenBank/DDBJ whole genome shotgun (WGS) entry which is preliminary data.</text>
</comment>
<accession>A0A7Y3R8A2</accession>
<evidence type="ECO:0000256" key="1">
    <source>
        <dbReference type="SAM" id="MobiDB-lite"/>
    </source>
</evidence>
<evidence type="ECO:0000313" key="3">
    <source>
        <dbReference type="EMBL" id="NNT71681.1"/>
    </source>
</evidence>
<protein>
    <submittedName>
        <fullName evidence="3">Uncharacterized protein</fullName>
    </submittedName>
</protein>
<feature type="chain" id="PRO_5030631783" evidence="2">
    <location>
        <begin position="19"/>
        <end position="54"/>
    </location>
</feature>
<dbReference type="RefSeq" id="WP_171221863.1">
    <property type="nucleotide sequence ID" value="NZ_CP121446.1"/>
</dbReference>
<dbReference type="PROSITE" id="PS51257">
    <property type="entry name" value="PROKAR_LIPOPROTEIN"/>
    <property type="match status" value="1"/>
</dbReference>
<gene>
    <name evidence="3" type="ORF">HKT18_05565</name>
</gene>
<dbReference type="AlphaFoldDB" id="A0A7Y3R8A2"/>
<feature type="region of interest" description="Disordered" evidence="1">
    <location>
        <begin position="28"/>
        <end position="54"/>
    </location>
</feature>
<evidence type="ECO:0000313" key="4">
    <source>
        <dbReference type="Proteomes" id="UP000536509"/>
    </source>
</evidence>
<organism evidence="3 4">
    <name type="scientific">Flavobacterium rivulicola</name>
    <dbReference type="NCBI Taxonomy" id="2732161"/>
    <lineage>
        <taxon>Bacteria</taxon>
        <taxon>Pseudomonadati</taxon>
        <taxon>Bacteroidota</taxon>
        <taxon>Flavobacteriia</taxon>
        <taxon>Flavobacteriales</taxon>
        <taxon>Flavobacteriaceae</taxon>
        <taxon>Flavobacterium</taxon>
    </lineage>
</organism>